<proteinExistence type="predicted"/>
<dbReference type="GeneID" id="98124329"/>
<dbReference type="InterPro" id="IPR021850">
    <property type="entry name" value="Symplekin/Pta1"/>
</dbReference>
<evidence type="ECO:0000256" key="2">
    <source>
        <dbReference type="ARBA" id="ARBA00022664"/>
    </source>
</evidence>
<dbReference type="InterPro" id="IPR032460">
    <property type="entry name" value="Symplekin/Pta1_N"/>
</dbReference>
<reference evidence="6 7" key="1">
    <citation type="journal article" date="2024" name="Commun. Biol.">
        <title>Comparative genomic analysis of thermophilic fungi reveals convergent evolutionary adaptations and gene losses.</title>
        <authorList>
            <person name="Steindorff A.S."/>
            <person name="Aguilar-Pontes M.V."/>
            <person name="Robinson A.J."/>
            <person name="Andreopoulos B."/>
            <person name="LaButti K."/>
            <person name="Kuo A."/>
            <person name="Mondo S."/>
            <person name="Riley R."/>
            <person name="Otillar R."/>
            <person name="Haridas S."/>
            <person name="Lipzen A."/>
            <person name="Grimwood J."/>
            <person name="Schmutz J."/>
            <person name="Clum A."/>
            <person name="Reid I.D."/>
            <person name="Moisan M.C."/>
            <person name="Butler G."/>
            <person name="Nguyen T.T.M."/>
            <person name="Dewar K."/>
            <person name="Conant G."/>
            <person name="Drula E."/>
            <person name="Henrissat B."/>
            <person name="Hansel C."/>
            <person name="Singer S."/>
            <person name="Hutchinson M.I."/>
            <person name="de Vries R.P."/>
            <person name="Natvig D.O."/>
            <person name="Powell A.J."/>
            <person name="Tsang A."/>
            <person name="Grigoriev I.V."/>
        </authorList>
    </citation>
    <scope>NUCLEOTIDE SEQUENCE [LARGE SCALE GENOMIC DNA]</scope>
    <source>
        <strain evidence="6 7">ATCC 22073</strain>
    </source>
</reference>
<protein>
    <recommendedName>
        <fullName evidence="5">Symplekin/Pta1 N-terminal domain-containing protein</fullName>
    </recommendedName>
</protein>
<feature type="region of interest" description="Disordered" evidence="4">
    <location>
        <begin position="561"/>
        <end position="591"/>
    </location>
</feature>
<dbReference type="InterPro" id="IPR011989">
    <property type="entry name" value="ARM-like"/>
</dbReference>
<evidence type="ECO:0000256" key="1">
    <source>
        <dbReference type="ARBA" id="ARBA00004123"/>
    </source>
</evidence>
<gene>
    <name evidence="6" type="ORF">VTJ83DRAFT_332</name>
</gene>
<name>A0ABR4DKP9_9PEZI</name>
<evidence type="ECO:0000259" key="5">
    <source>
        <dbReference type="Pfam" id="PF11935"/>
    </source>
</evidence>
<sequence>MAADGTSSSSALSVAEQLEQLNAARKLVLENSTYYAQIVKGVLPIIGPQAPVELRRWGAEFLAESLATPVLSMGEKEGIAVTVLETLRHLIEAPSEDAIVLKASIAAAASAYPVVVRWIINNAWNKESWENMSAIKSRILRIWDGALAPVKICCIKFAQRVVLAQTVSNGMEHKHNGLDVSLNMIPENHSCLDRRQLEAEAIGLLDRTLGILQDNSSDVLLVDATINCLSILARTRPGTTNRILNAVLNFNPLRLATSSPMTPKTKVLVRSLEKTTRMFLAHLLRREPNHPMAGRIQQYLEKLMRQRAELYDEANRKRPADQVLSAAADAKRQRMDGAAPLTIPPLGPGPHTLAKIFTLTDNLGLQGFDVTQLPAELAAKIAVRTLEGMDQRVLDFAVNGVRDRLATLSAAATAAPSAEPPAVLNAATAPLGVDEDDDDYEPDLTPAEDTEQILNKLDNAPPEEPVGHALDGGATLAALGPFKLPPPPALDPDTAAQLSQAAASRVFAPLASLKDGASSSGGGAAAVRRPKAGINRLAAASFDRDSWLTVITRLATRSTAGLDDEEDEDGDDGGEARIKAEEGTTTSLGRLRGPSLGDAIREMLYNYILEDWRRRIDVAVAWLCEEWYCDQVAKRRRRSSASAGDVTLHYEKWALRVVDGLLSYVTAQDKVLTRFLAEIPELNRAMLSRLKGLCADPTTVQLALTSLLYLVMMRPPVREAALDVVGEIWTEFEDARPLAAKYLAKWRPGFIESQARALESGALPANAMAVAT</sequence>
<feature type="domain" description="Symplekin/Pta1 N-terminal" evidence="5">
    <location>
        <begin position="97"/>
        <end position="317"/>
    </location>
</feature>
<keyword evidence="7" id="KW-1185">Reference proteome</keyword>
<keyword evidence="3" id="KW-0539">Nucleus</keyword>
<dbReference type="RefSeq" id="XP_070869685.1">
    <property type="nucleotide sequence ID" value="XM_071009685.1"/>
</dbReference>
<evidence type="ECO:0000256" key="3">
    <source>
        <dbReference type="ARBA" id="ARBA00023242"/>
    </source>
</evidence>
<dbReference type="PANTHER" id="PTHR15245">
    <property type="entry name" value="SYMPLEKIN-RELATED"/>
    <property type="match status" value="1"/>
</dbReference>
<keyword evidence="2" id="KW-0507">mRNA processing</keyword>
<evidence type="ECO:0000313" key="7">
    <source>
        <dbReference type="Proteomes" id="UP001600064"/>
    </source>
</evidence>
<dbReference type="Pfam" id="PF11935">
    <property type="entry name" value="SYMPK_PTA1_N"/>
    <property type="match status" value="1"/>
</dbReference>
<dbReference type="Proteomes" id="UP001600064">
    <property type="component" value="Unassembled WGS sequence"/>
</dbReference>
<comment type="caution">
    <text evidence="6">The sequence shown here is derived from an EMBL/GenBank/DDBJ whole genome shotgun (WGS) entry which is preliminary data.</text>
</comment>
<accession>A0ABR4DKP9</accession>
<dbReference type="EMBL" id="JAZGUE010000001">
    <property type="protein sequence ID" value="KAL2270961.1"/>
    <property type="molecule type" value="Genomic_DNA"/>
</dbReference>
<evidence type="ECO:0000313" key="6">
    <source>
        <dbReference type="EMBL" id="KAL2270961.1"/>
    </source>
</evidence>
<evidence type="ECO:0000256" key="4">
    <source>
        <dbReference type="SAM" id="MobiDB-lite"/>
    </source>
</evidence>
<dbReference type="PANTHER" id="PTHR15245:SF20">
    <property type="entry name" value="SYMPLEKIN"/>
    <property type="match status" value="1"/>
</dbReference>
<organism evidence="6 7">
    <name type="scientific">Remersonia thermophila</name>
    <dbReference type="NCBI Taxonomy" id="72144"/>
    <lineage>
        <taxon>Eukaryota</taxon>
        <taxon>Fungi</taxon>
        <taxon>Dikarya</taxon>
        <taxon>Ascomycota</taxon>
        <taxon>Pezizomycotina</taxon>
        <taxon>Sordariomycetes</taxon>
        <taxon>Sordariomycetidae</taxon>
        <taxon>Sordariales</taxon>
        <taxon>Sordariales incertae sedis</taxon>
        <taxon>Remersonia</taxon>
    </lineage>
</organism>
<comment type="subcellular location">
    <subcellularLocation>
        <location evidence="1">Nucleus</location>
    </subcellularLocation>
</comment>
<dbReference type="Gene3D" id="1.25.10.10">
    <property type="entry name" value="Leucine-rich Repeat Variant"/>
    <property type="match status" value="1"/>
</dbReference>
<feature type="compositionally biased region" description="Acidic residues" evidence="4">
    <location>
        <begin position="562"/>
        <end position="573"/>
    </location>
</feature>